<dbReference type="InterPro" id="IPR036770">
    <property type="entry name" value="Ankyrin_rpt-contain_sf"/>
</dbReference>
<keyword evidence="3" id="KW-1185">Reference proteome</keyword>
<feature type="domain" description="DUF3447" evidence="1">
    <location>
        <begin position="53"/>
        <end position="116"/>
    </location>
</feature>
<dbReference type="AlphaFoldDB" id="A2D7D4"/>
<dbReference type="Gene3D" id="1.25.40.20">
    <property type="entry name" value="Ankyrin repeat-containing domain"/>
    <property type="match status" value="1"/>
</dbReference>
<dbReference type="PANTHER" id="PTHR24159:SF5">
    <property type="entry name" value="ANK_REP_REGION DOMAIN-CONTAINING PROTEIN"/>
    <property type="match status" value="1"/>
</dbReference>
<dbReference type="RefSeq" id="XP_001276899.1">
    <property type="nucleotide sequence ID" value="XM_001276898.1"/>
</dbReference>
<reference evidence="2" key="1">
    <citation type="submission" date="2006-10" db="EMBL/GenBank/DDBJ databases">
        <authorList>
            <person name="Amadeo P."/>
            <person name="Zhao Q."/>
            <person name="Wortman J."/>
            <person name="Fraser-Liggett C."/>
            <person name="Carlton J."/>
        </authorList>
    </citation>
    <scope>NUCLEOTIDE SEQUENCE</scope>
    <source>
        <strain evidence="2">G3</strain>
    </source>
</reference>
<dbReference type="SUPFAM" id="SSF140860">
    <property type="entry name" value="Pseudo ankyrin repeat-like"/>
    <property type="match status" value="1"/>
</dbReference>
<organism evidence="2 3">
    <name type="scientific">Trichomonas vaginalis (strain ATCC PRA-98 / G3)</name>
    <dbReference type="NCBI Taxonomy" id="412133"/>
    <lineage>
        <taxon>Eukaryota</taxon>
        <taxon>Metamonada</taxon>
        <taxon>Parabasalia</taxon>
        <taxon>Trichomonadida</taxon>
        <taxon>Trichomonadidae</taxon>
        <taxon>Trichomonas</taxon>
    </lineage>
</organism>
<dbReference type="Pfam" id="PF11929">
    <property type="entry name" value="DUF3447"/>
    <property type="match status" value="1"/>
</dbReference>
<sequence length="284" mass="32963">MLDDVEEVMKNKDKYFDSANSILSTALKYGSINVFKFIFEQPDLYKSVDPVDAVKGGNLELFKIVAESGVNLDKCLRAAVRYHRNEFADYLMHNYTFPKITAKTCLRATNLRAFFCLIDHGFNVNEHELNHPNCLNVASYFKDMKLINFLMRDMCSQVVEYSKYEDEHPLILATKEKDFSLIEFLIKMRRFNINMYAENGPYVSDMNPVLVAVEENDVELLKHLISLGAEMKFTRIDYDTLLTFAIRKKCSIDMIKFLVEECKLNVNAKIRDVCAGYEIQYCFS</sequence>
<dbReference type="VEuPathDB" id="TrichDB:TVAGG3_0992750"/>
<gene>
    <name evidence="2" type="ORF">TVAG_119880</name>
</gene>
<name>A2D7D4_TRIV3</name>
<evidence type="ECO:0000259" key="1">
    <source>
        <dbReference type="Pfam" id="PF11929"/>
    </source>
</evidence>
<reference evidence="2" key="2">
    <citation type="journal article" date="2007" name="Science">
        <title>Draft genome sequence of the sexually transmitted pathogen Trichomonas vaginalis.</title>
        <authorList>
            <person name="Carlton J.M."/>
            <person name="Hirt R.P."/>
            <person name="Silva J.C."/>
            <person name="Delcher A.L."/>
            <person name="Schatz M."/>
            <person name="Zhao Q."/>
            <person name="Wortman J.R."/>
            <person name="Bidwell S.L."/>
            <person name="Alsmark U.C.M."/>
            <person name="Besteiro S."/>
            <person name="Sicheritz-Ponten T."/>
            <person name="Noel C.J."/>
            <person name="Dacks J.B."/>
            <person name="Foster P.G."/>
            <person name="Simillion C."/>
            <person name="Van de Peer Y."/>
            <person name="Miranda-Saavedra D."/>
            <person name="Barton G.J."/>
            <person name="Westrop G.D."/>
            <person name="Mueller S."/>
            <person name="Dessi D."/>
            <person name="Fiori P.L."/>
            <person name="Ren Q."/>
            <person name="Paulsen I."/>
            <person name="Zhang H."/>
            <person name="Bastida-Corcuera F.D."/>
            <person name="Simoes-Barbosa A."/>
            <person name="Brown M.T."/>
            <person name="Hayes R.D."/>
            <person name="Mukherjee M."/>
            <person name="Okumura C.Y."/>
            <person name="Schneider R."/>
            <person name="Smith A.J."/>
            <person name="Vanacova S."/>
            <person name="Villalvazo M."/>
            <person name="Haas B.J."/>
            <person name="Pertea M."/>
            <person name="Feldblyum T.V."/>
            <person name="Utterback T.R."/>
            <person name="Shu C.L."/>
            <person name="Osoegawa K."/>
            <person name="de Jong P.J."/>
            <person name="Hrdy I."/>
            <person name="Horvathova L."/>
            <person name="Zubacova Z."/>
            <person name="Dolezal P."/>
            <person name="Malik S.B."/>
            <person name="Logsdon J.M. Jr."/>
            <person name="Henze K."/>
            <person name="Gupta A."/>
            <person name="Wang C.C."/>
            <person name="Dunne R.L."/>
            <person name="Upcroft J.A."/>
            <person name="Upcroft P."/>
            <person name="White O."/>
            <person name="Salzberg S.L."/>
            <person name="Tang P."/>
            <person name="Chiu C.-H."/>
            <person name="Lee Y.-S."/>
            <person name="Embley T.M."/>
            <person name="Coombs G.H."/>
            <person name="Mottram J.C."/>
            <person name="Tachezy J."/>
            <person name="Fraser-Liggett C.M."/>
            <person name="Johnson P.J."/>
        </authorList>
    </citation>
    <scope>NUCLEOTIDE SEQUENCE [LARGE SCALE GENOMIC DNA]</scope>
    <source>
        <strain evidence="2">G3</strain>
    </source>
</reference>
<dbReference type="EMBL" id="DS113177">
    <property type="protein sequence ID" value="EAY23651.1"/>
    <property type="molecule type" value="Genomic_DNA"/>
</dbReference>
<evidence type="ECO:0000313" key="3">
    <source>
        <dbReference type="Proteomes" id="UP000001542"/>
    </source>
</evidence>
<protein>
    <recommendedName>
        <fullName evidence="1">DUF3447 domain-containing protein</fullName>
    </recommendedName>
</protein>
<dbReference type="InterPro" id="IPR002110">
    <property type="entry name" value="Ankyrin_rpt"/>
</dbReference>
<dbReference type="InParanoid" id="A2D7D4"/>
<dbReference type="SMART" id="SM00248">
    <property type="entry name" value="ANK"/>
    <property type="match status" value="4"/>
</dbReference>
<dbReference type="Proteomes" id="UP000001542">
    <property type="component" value="Unassembled WGS sequence"/>
</dbReference>
<dbReference type="PANTHER" id="PTHR24159">
    <property type="match status" value="1"/>
</dbReference>
<dbReference type="SUPFAM" id="SSF48403">
    <property type="entry name" value="Ankyrin repeat"/>
    <property type="match status" value="1"/>
</dbReference>
<proteinExistence type="predicted"/>
<evidence type="ECO:0000313" key="2">
    <source>
        <dbReference type="EMBL" id="EAY23651.1"/>
    </source>
</evidence>
<dbReference type="InterPro" id="IPR020683">
    <property type="entry name" value="DUF3447"/>
</dbReference>
<accession>A2D7D4</accession>
<dbReference type="KEGG" id="tva:4720759"/>